<dbReference type="EMBL" id="SMDC01000004">
    <property type="protein sequence ID" value="TCW36280.1"/>
    <property type="molecule type" value="Genomic_DNA"/>
</dbReference>
<name>A0A4V2W9Q4_MARGR</name>
<evidence type="ECO:0000313" key="2">
    <source>
        <dbReference type="EMBL" id="TCW36280.1"/>
    </source>
</evidence>
<evidence type="ECO:0000313" key="3">
    <source>
        <dbReference type="Proteomes" id="UP000295247"/>
    </source>
</evidence>
<sequence>MVYAPPAPGQLVTLFAGYEPPALDDRVWLCADGDVVRATLRAVVPASARPRLEMVARGARDRSWLRVLLPASALSLRLRARERSIPIRVTATLSSSAPSLGLAVRVATVQRARLASVLPSPAGSFGLGGRATLARDQALPAATGPSAEAPARDQRATARGWRLIGTEMRATRHAAALGHRQARARPGPALGLRHSETRRLRRVAQVPHAEARPIRAARTAPHAETRRLRRATRAPHTEAAPVQAAARAGHRDRERTRDRLRLDQQDARPISVHLDVGHHAAWRVETPLGTPHTEAMWPLPGRWTPCYMPAVLLRTRVSCSATPSLGTDVELPGCCDGRPRPPWVPEPPTATRIVPIRRLYLVRNTATLTLLDGTEIPAESLRLALEADAWAWSWSARVPGAALARLRAEPEAVELIATVNAHPIRLRLDSIARSRAFGSNWLDLGGRGRAAVLGAPNAAPRARTNAESRSARQLLDAALTDNGVPIGWTLDWQLEDWTVPAGAWSHTGTFIEAAARIAEAGGGYVQGHDTEPVLRLLPWYPRPPWAWAETTPDIALPEDACHTERIEWIARPDYDAVWITGGEGGRRDRVRRAGRAGDTQAPTCVDALATDVVMTRQRGLRLLADTGRQAHITLRAPVHPETGIIHPGQLIRYTEGGTTRLGLSRAVELDCRLPEVWQSIRIESHPT</sequence>
<comment type="caution">
    <text evidence="2">The sequence shown here is derived from an EMBL/GenBank/DDBJ whole genome shotgun (WGS) entry which is preliminary data.</text>
</comment>
<gene>
    <name evidence="2" type="ORF">EDC29_10463</name>
</gene>
<organism evidence="2 3">
    <name type="scientific">Marichromatium gracile</name>
    <name type="common">Chromatium gracile</name>
    <dbReference type="NCBI Taxonomy" id="1048"/>
    <lineage>
        <taxon>Bacteria</taxon>
        <taxon>Pseudomonadati</taxon>
        <taxon>Pseudomonadota</taxon>
        <taxon>Gammaproteobacteria</taxon>
        <taxon>Chromatiales</taxon>
        <taxon>Chromatiaceae</taxon>
        <taxon>Marichromatium</taxon>
    </lineage>
</organism>
<protein>
    <submittedName>
        <fullName evidence="2">Uncharacterized protein</fullName>
    </submittedName>
</protein>
<feature type="region of interest" description="Disordered" evidence="1">
    <location>
        <begin position="218"/>
        <end position="257"/>
    </location>
</feature>
<evidence type="ECO:0000256" key="1">
    <source>
        <dbReference type="SAM" id="MobiDB-lite"/>
    </source>
</evidence>
<proteinExistence type="predicted"/>
<dbReference type="Proteomes" id="UP000295247">
    <property type="component" value="Unassembled WGS sequence"/>
</dbReference>
<dbReference type="AlphaFoldDB" id="A0A4V2W9Q4"/>
<accession>A0A4V2W9Q4</accession>
<reference evidence="2 3" key="1">
    <citation type="submission" date="2019-03" db="EMBL/GenBank/DDBJ databases">
        <title>Genomic Encyclopedia of Type Strains, Phase IV (KMG-IV): sequencing the most valuable type-strain genomes for metagenomic binning, comparative biology and taxonomic classification.</title>
        <authorList>
            <person name="Goeker M."/>
        </authorList>
    </citation>
    <scope>NUCLEOTIDE SEQUENCE [LARGE SCALE GENOMIC DNA]</scope>
    <source>
        <strain evidence="2 3">DSM 203</strain>
    </source>
</reference>